<dbReference type="Pfam" id="PF01217">
    <property type="entry name" value="Clat_adaptor_s"/>
    <property type="match status" value="1"/>
</dbReference>
<dbReference type="GO" id="GO:0016192">
    <property type="term" value="P:vesicle-mediated transport"/>
    <property type="evidence" value="ECO:0007669"/>
    <property type="project" value="InterPro"/>
</dbReference>
<dbReference type="GO" id="GO:0006886">
    <property type="term" value="P:intracellular protein transport"/>
    <property type="evidence" value="ECO:0007669"/>
    <property type="project" value="InterPro"/>
</dbReference>
<evidence type="ECO:0000256" key="2">
    <source>
        <dbReference type="ARBA" id="ARBA00004555"/>
    </source>
</evidence>
<evidence type="ECO:0000256" key="1">
    <source>
        <dbReference type="ARBA" id="ARBA00004180"/>
    </source>
</evidence>
<dbReference type="InterPro" id="IPR050431">
    <property type="entry name" value="Adaptor_comp_med_subunit"/>
</dbReference>
<keyword evidence="7" id="KW-0968">Cytoplasmic vesicle</keyword>
<dbReference type="CDD" id="cd14837">
    <property type="entry name" value="AP3_Mu_N"/>
    <property type="match status" value="1"/>
</dbReference>
<dbReference type="GO" id="GO:0030131">
    <property type="term" value="C:clathrin adaptor complex"/>
    <property type="evidence" value="ECO:0007669"/>
    <property type="project" value="InterPro"/>
</dbReference>
<dbReference type="AlphaFoldDB" id="A0A7J7K338"/>
<dbReference type="GO" id="GO:0005794">
    <property type="term" value="C:Golgi apparatus"/>
    <property type="evidence" value="ECO:0007669"/>
    <property type="project" value="UniProtKB-SubCell"/>
</dbReference>
<dbReference type="Gene3D" id="3.30.450.60">
    <property type="match status" value="1"/>
</dbReference>
<dbReference type="FunFam" id="3.30.450.60:FF:000012">
    <property type="entry name" value="AP-3 complex subunit mu-1 isoform X1"/>
    <property type="match status" value="1"/>
</dbReference>
<dbReference type="Gene3D" id="2.60.40.1170">
    <property type="entry name" value="Mu homology domain, subdomain B"/>
    <property type="match status" value="1"/>
</dbReference>
<comment type="caution">
    <text evidence="10">The sequence shown here is derived from an EMBL/GenBank/DDBJ whole genome shotgun (WGS) entry which is preliminary data.</text>
</comment>
<feature type="domain" description="MHD" evidence="8">
    <location>
        <begin position="166"/>
        <end position="208"/>
    </location>
</feature>
<dbReference type="SUPFAM" id="SSF64356">
    <property type="entry name" value="SNARE-like"/>
    <property type="match status" value="1"/>
</dbReference>
<comment type="subcellular location">
    <subcellularLocation>
        <location evidence="1">Cytoplasmic vesicle membrane</location>
        <topology evidence="1">Peripheral membrane protein</topology>
        <orientation evidence="1">Cytoplasmic side</orientation>
    </subcellularLocation>
    <subcellularLocation>
        <location evidence="2">Golgi apparatus</location>
    </subcellularLocation>
</comment>
<evidence type="ECO:0000313" key="10">
    <source>
        <dbReference type="EMBL" id="KAF6032637.1"/>
    </source>
</evidence>
<keyword evidence="6" id="KW-0472">Membrane</keyword>
<evidence type="ECO:0000259" key="8">
    <source>
        <dbReference type="Pfam" id="PF00928"/>
    </source>
</evidence>
<dbReference type="EMBL" id="VXIV02001493">
    <property type="protein sequence ID" value="KAF6032637.1"/>
    <property type="molecule type" value="Genomic_DNA"/>
</dbReference>
<dbReference type="InterPro" id="IPR011012">
    <property type="entry name" value="Longin-like_dom_sf"/>
</dbReference>
<name>A0A7J7K338_BUGNE</name>
<protein>
    <submittedName>
        <fullName evidence="10">AP3M2</fullName>
    </submittedName>
</protein>
<dbReference type="OrthoDB" id="870at2759"/>
<dbReference type="Pfam" id="PF00928">
    <property type="entry name" value="Adap_comp_sub"/>
    <property type="match status" value="1"/>
</dbReference>
<evidence type="ECO:0000313" key="11">
    <source>
        <dbReference type="Proteomes" id="UP000593567"/>
    </source>
</evidence>
<evidence type="ECO:0000256" key="7">
    <source>
        <dbReference type="ARBA" id="ARBA00023329"/>
    </source>
</evidence>
<dbReference type="InterPro" id="IPR001392">
    <property type="entry name" value="Clathrin_mu"/>
</dbReference>
<evidence type="ECO:0000256" key="5">
    <source>
        <dbReference type="ARBA" id="ARBA00023034"/>
    </source>
</evidence>
<dbReference type="PRINTS" id="PR00314">
    <property type="entry name" value="CLATHRINADPT"/>
</dbReference>
<dbReference type="PROSITE" id="PS00990">
    <property type="entry name" value="CLAT_ADAPTOR_M_1"/>
    <property type="match status" value="1"/>
</dbReference>
<evidence type="ECO:0000259" key="9">
    <source>
        <dbReference type="Pfam" id="PF01217"/>
    </source>
</evidence>
<keyword evidence="4" id="KW-0653">Protein transport</keyword>
<dbReference type="Proteomes" id="UP000593567">
    <property type="component" value="Unassembled WGS sequence"/>
</dbReference>
<dbReference type="InterPro" id="IPR022775">
    <property type="entry name" value="AP_mu_sigma_su"/>
</dbReference>
<keyword evidence="11" id="KW-1185">Reference proteome</keyword>
<evidence type="ECO:0000256" key="6">
    <source>
        <dbReference type="ARBA" id="ARBA00023136"/>
    </source>
</evidence>
<sequence>MIHSLFVVNKNGDVFMEKHWKSVISKSMCDYFFEAQRKASSNEDVPPVIACPHHYLINIFRNGLFLIAVVTNEVPPLLVIELLHRIMDIIKDYFGSVNEAVIKEQYVIVYELLDEILDNGFPLVTESNILKELIKPPNILRSIQDVVLNTSTGVAQNLPAGQLSNVPWRRAGVKYANNEAYFDVIEEIDAIIDKSGGLVTCEVQGYVKKTWF</sequence>
<keyword evidence="3" id="KW-0813">Transport</keyword>
<dbReference type="SUPFAM" id="SSF49447">
    <property type="entry name" value="Second domain of Mu2 adaptin subunit (ap50) of ap2 adaptor"/>
    <property type="match status" value="1"/>
</dbReference>
<gene>
    <name evidence="10" type="ORF">EB796_009054</name>
</gene>
<accession>A0A7J7K338</accession>
<evidence type="ECO:0000256" key="3">
    <source>
        <dbReference type="ARBA" id="ARBA00022448"/>
    </source>
</evidence>
<organism evidence="10 11">
    <name type="scientific">Bugula neritina</name>
    <name type="common">Brown bryozoan</name>
    <name type="synonym">Sertularia neritina</name>
    <dbReference type="NCBI Taxonomy" id="10212"/>
    <lineage>
        <taxon>Eukaryota</taxon>
        <taxon>Metazoa</taxon>
        <taxon>Spiralia</taxon>
        <taxon>Lophotrochozoa</taxon>
        <taxon>Bryozoa</taxon>
        <taxon>Gymnolaemata</taxon>
        <taxon>Cheilostomatida</taxon>
        <taxon>Flustrina</taxon>
        <taxon>Buguloidea</taxon>
        <taxon>Bugulidae</taxon>
        <taxon>Bugula</taxon>
    </lineage>
</organism>
<proteinExistence type="predicted"/>
<dbReference type="PANTHER" id="PTHR10529">
    <property type="entry name" value="AP COMPLEX SUBUNIT MU"/>
    <property type="match status" value="1"/>
</dbReference>
<feature type="domain" description="AP complex mu/sigma subunit" evidence="9">
    <location>
        <begin position="1"/>
        <end position="128"/>
    </location>
</feature>
<dbReference type="InterPro" id="IPR036168">
    <property type="entry name" value="AP2_Mu_C_sf"/>
</dbReference>
<keyword evidence="5" id="KW-0333">Golgi apparatus</keyword>
<dbReference type="InterPro" id="IPR028565">
    <property type="entry name" value="MHD"/>
</dbReference>
<reference evidence="10" key="1">
    <citation type="submission" date="2020-06" db="EMBL/GenBank/DDBJ databases">
        <title>Draft genome of Bugula neritina, a colonial animal packing powerful symbionts and potential medicines.</title>
        <authorList>
            <person name="Rayko M."/>
        </authorList>
    </citation>
    <scope>NUCLEOTIDE SEQUENCE [LARGE SCALE GENOMIC DNA]</scope>
    <source>
        <strain evidence="10">Kwan_BN1</strain>
    </source>
</reference>
<dbReference type="InterPro" id="IPR018240">
    <property type="entry name" value="Clathrin_mu_CS"/>
</dbReference>
<dbReference type="GO" id="GO:0030659">
    <property type="term" value="C:cytoplasmic vesicle membrane"/>
    <property type="evidence" value="ECO:0007669"/>
    <property type="project" value="UniProtKB-SubCell"/>
</dbReference>
<evidence type="ECO:0000256" key="4">
    <source>
        <dbReference type="ARBA" id="ARBA00022927"/>
    </source>
</evidence>